<reference evidence="2 3" key="1">
    <citation type="submission" date="2020-08" db="EMBL/GenBank/DDBJ databases">
        <title>Genomic Encyclopedia of Type Strains, Phase III (KMG-III): the genomes of soil and plant-associated and newly described type strains.</title>
        <authorList>
            <person name="Whitman W."/>
        </authorList>
    </citation>
    <scope>NUCLEOTIDE SEQUENCE [LARGE SCALE GENOMIC DNA]</scope>
    <source>
        <strain evidence="2 3">CECT 8712</strain>
    </source>
</reference>
<evidence type="ECO:0000313" key="2">
    <source>
        <dbReference type="EMBL" id="MBB6118837.1"/>
    </source>
</evidence>
<protein>
    <submittedName>
        <fullName evidence="2">Uncharacterized protein</fullName>
    </submittedName>
</protein>
<organism evidence="2 3">
    <name type="scientific">Nocardiopsis algeriensis</name>
    <dbReference type="NCBI Taxonomy" id="1478215"/>
    <lineage>
        <taxon>Bacteria</taxon>
        <taxon>Bacillati</taxon>
        <taxon>Actinomycetota</taxon>
        <taxon>Actinomycetes</taxon>
        <taxon>Streptosporangiales</taxon>
        <taxon>Nocardiopsidaceae</taxon>
        <taxon>Nocardiopsis</taxon>
    </lineage>
</organism>
<feature type="transmembrane region" description="Helical" evidence="1">
    <location>
        <begin position="147"/>
        <end position="167"/>
    </location>
</feature>
<dbReference type="RefSeq" id="WP_184287515.1">
    <property type="nucleotide sequence ID" value="NZ_JACHJO010000002.1"/>
</dbReference>
<keyword evidence="1" id="KW-0812">Transmembrane</keyword>
<proteinExistence type="predicted"/>
<name>A0A841IJD1_9ACTN</name>
<comment type="caution">
    <text evidence="2">The sequence shown here is derived from an EMBL/GenBank/DDBJ whole genome shotgun (WGS) entry which is preliminary data.</text>
</comment>
<evidence type="ECO:0000313" key="3">
    <source>
        <dbReference type="Proteomes" id="UP000536604"/>
    </source>
</evidence>
<keyword evidence="1" id="KW-0472">Membrane</keyword>
<accession>A0A841IJD1</accession>
<dbReference type="Proteomes" id="UP000536604">
    <property type="component" value="Unassembled WGS sequence"/>
</dbReference>
<evidence type="ECO:0000256" key="1">
    <source>
        <dbReference type="SAM" id="Phobius"/>
    </source>
</evidence>
<keyword evidence="3" id="KW-1185">Reference proteome</keyword>
<keyword evidence="1" id="KW-1133">Transmembrane helix</keyword>
<dbReference type="AlphaFoldDB" id="A0A841IJD1"/>
<gene>
    <name evidence="2" type="ORF">FHS13_000769</name>
</gene>
<feature type="transmembrane region" description="Helical" evidence="1">
    <location>
        <begin position="120"/>
        <end position="141"/>
    </location>
</feature>
<dbReference type="EMBL" id="JACHJO010000002">
    <property type="protein sequence ID" value="MBB6118837.1"/>
    <property type="molecule type" value="Genomic_DNA"/>
</dbReference>
<sequence>MEIVLSGGRRVVLGPAAVEALASAEPFPGNPDVWCPQGDNAALNASLISQGLAERTSEGLLVLTPRGVEARGRARRLASALGPGTSSGRVVIDPHLGEKEAKALRRSLERPVSAGADEGALVPAARVLYGMMFAVFAGIVILDLPVLANLLLAAAAALALVLPQGLAARRGRRERAEALLAESLTGHHVSPEMLDEDCRGLLRRAQGAVDAVLSSSLHEEGLLLDSVRNRVVLADAEWSVAEGLLRQTRERERMAGLPTPGELSRRASDRALAALDRDLGRIAERVRLLEEYADRVRAAEDERQDRASAREFDAIAERAAVEGAAHRQQEEALASLVRAQETALRVAEFDVSGDPGPQPSP</sequence>